<name>E9GAR6_DAPPU</name>
<dbReference type="EMBL" id="GL732537">
    <property type="protein sequence ID" value="EFX83303.1"/>
    <property type="molecule type" value="Genomic_DNA"/>
</dbReference>
<feature type="chain" id="PRO_5003240179" evidence="1">
    <location>
        <begin position="21"/>
        <end position="107"/>
    </location>
</feature>
<evidence type="ECO:0000313" key="3">
    <source>
        <dbReference type="Proteomes" id="UP000000305"/>
    </source>
</evidence>
<dbReference type="KEGG" id="dpx:DAPPUDRAFT_315762"/>
<proteinExistence type="predicted"/>
<evidence type="ECO:0000256" key="1">
    <source>
        <dbReference type="SAM" id="SignalP"/>
    </source>
</evidence>
<organism evidence="2 3">
    <name type="scientific">Daphnia pulex</name>
    <name type="common">Water flea</name>
    <dbReference type="NCBI Taxonomy" id="6669"/>
    <lineage>
        <taxon>Eukaryota</taxon>
        <taxon>Metazoa</taxon>
        <taxon>Ecdysozoa</taxon>
        <taxon>Arthropoda</taxon>
        <taxon>Crustacea</taxon>
        <taxon>Branchiopoda</taxon>
        <taxon>Diplostraca</taxon>
        <taxon>Cladocera</taxon>
        <taxon>Anomopoda</taxon>
        <taxon>Daphniidae</taxon>
        <taxon>Daphnia</taxon>
    </lineage>
</organism>
<evidence type="ECO:0000313" key="2">
    <source>
        <dbReference type="EMBL" id="EFX83303.1"/>
    </source>
</evidence>
<accession>E9GAR6</accession>
<protein>
    <submittedName>
        <fullName evidence="2">Uncharacterized protein</fullName>
    </submittedName>
</protein>
<dbReference type="AlphaFoldDB" id="E9GAR6"/>
<dbReference type="InParanoid" id="E9GAR6"/>
<feature type="signal peptide" evidence="1">
    <location>
        <begin position="1"/>
        <end position="20"/>
    </location>
</feature>
<dbReference type="HOGENOM" id="CLU_2212535_0_0_1"/>
<dbReference type="Proteomes" id="UP000000305">
    <property type="component" value="Unassembled WGS sequence"/>
</dbReference>
<reference evidence="2 3" key="1">
    <citation type="journal article" date="2011" name="Science">
        <title>The ecoresponsive genome of Daphnia pulex.</title>
        <authorList>
            <person name="Colbourne J.K."/>
            <person name="Pfrender M.E."/>
            <person name="Gilbert D."/>
            <person name="Thomas W.K."/>
            <person name="Tucker A."/>
            <person name="Oakley T.H."/>
            <person name="Tokishita S."/>
            <person name="Aerts A."/>
            <person name="Arnold G.J."/>
            <person name="Basu M.K."/>
            <person name="Bauer D.J."/>
            <person name="Caceres C.E."/>
            <person name="Carmel L."/>
            <person name="Casola C."/>
            <person name="Choi J.H."/>
            <person name="Detter J.C."/>
            <person name="Dong Q."/>
            <person name="Dusheyko S."/>
            <person name="Eads B.D."/>
            <person name="Frohlich T."/>
            <person name="Geiler-Samerotte K.A."/>
            <person name="Gerlach D."/>
            <person name="Hatcher P."/>
            <person name="Jogdeo S."/>
            <person name="Krijgsveld J."/>
            <person name="Kriventseva E.V."/>
            <person name="Kultz D."/>
            <person name="Laforsch C."/>
            <person name="Lindquist E."/>
            <person name="Lopez J."/>
            <person name="Manak J.R."/>
            <person name="Muller J."/>
            <person name="Pangilinan J."/>
            <person name="Patwardhan R.P."/>
            <person name="Pitluck S."/>
            <person name="Pritham E.J."/>
            <person name="Rechtsteiner A."/>
            <person name="Rho M."/>
            <person name="Rogozin I.B."/>
            <person name="Sakarya O."/>
            <person name="Salamov A."/>
            <person name="Schaack S."/>
            <person name="Shapiro H."/>
            <person name="Shiga Y."/>
            <person name="Skalitzky C."/>
            <person name="Smith Z."/>
            <person name="Souvorov A."/>
            <person name="Sung W."/>
            <person name="Tang Z."/>
            <person name="Tsuchiya D."/>
            <person name="Tu H."/>
            <person name="Vos H."/>
            <person name="Wang M."/>
            <person name="Wolf Y.I."/>
            <person name="Yamagata H."/>
            <person name="Yamada T."/>
            <person name="Ye Y."/>
            <person name="Shaw J.R."/>
            <person name="Andrews J."/>
            <person name="Crease T.J."/>
            <person name="Tang H."/>
            <person name="Lucas S.M."/>
            <person name="Robertson H.M."/>
            <person name="Bork P."/>
            <person name="Koonin E.V."/>
            <person name="Zdobnov E.M."/>
            <person name="Grigoriev I.V."/>
            <person name="Lynch M."/>
            <person name="Boore J.L."/>
        </authorList>
    </citation>
    <scope>NUCLEOTIDE SEQUENCE [LARGE SCALE GENOMIC DNA]</scope>
</reference>
<keyword evidence="1" id="KW-0732">Signal</keyword>
<keyword evidence="3" id="KW-1185">Reference proteome</keyword>
<gene>
    <name evidence="2" type="ORF">DAPPUDRAFT_315762</name>
</gene>
<sequence>MKTFVIVALVVTLVMVGALANPVAPVAADEETDDDGHDLETAESLLEIIEKKIAKLIQKCVKHGGCQSFYSQPYYSHSSDYGYGSSSYGGYGSSHVSGYAPSYGGGY</sequence>